<feature type="domain" description="HAMP" evidence="14">
    <location>
        <begin position="566"/>
        <end position="618"/>
    </location>
</feature>
<dbReference type="SMART" id="SM00448">
    <property type="entry name" value="REC"/>
    <property type="match status" value="1"/>
</dbReference>
<feature type="domain" description="HAMP" evidence="14">
    <location>
        <begin position="474"/>
        <end position="526"/>
    </location>
</feature>
<keyword evidence="9" id="KW-0902">Two-component regulatory system</keyword>
<dbReference type="FunFam" id="1.10.287.130:FF:000002">
    <property type="entry name" value="Two-component osmosensing histidine kinase"/>
    <property type="match status" value="1"/>
</dbReference>
<evidence type="ECO:0000256" key="7">
    <source>
        <dbReference type="ARBA" id="ARBA00022777"/>
    </source>
</evidence>
<keyword evidence="6" id="KW-0547">Nucleotide-binding</keyword>
<organism evidence="15 16">
    <name type="scientific">Trichoderma guizhouense</name>
    <dbReference type="NCBI Taxonomy" id="1491466"/>
    <lineage>
        <taxon>Eukaryota</taxon>
        <taxon>Fungi</taxon>
        <taxon>Dikarya</taxon>
        <taxon>Ascomycota</taxon>
        <taxon>Pezizomycotina</taxon>
        <taxon>Sordariomycetes</taxon>
        <taxon>Hypocreomycetidae</taxon>
        <taxon>Hypocreales</taxon>
        <taxon>Hypocreaceae</taxon>
        <taxon>Trichoderma</taxon>
    </lineage>
</organism>
<dbReference type="GO" id="GO:0071474">
    <property type="term" value="P:cellular hyperosmotic response"/>
    <property type="evidence" value="ECO:0007669"/>
    <property type="project" value="TreeGrafter"/>
</dbReference>
<keyword evidence="8" id="KW-0067">ATP-binding</keyword>
<evidence type="ECO:0000259" key="12">
    <source>
        <dbReference type="PROSITE" id="PS50109"/>
    </source>
</evidence>
<dbReference type="SUPFAM" id="SSF58104">
    <property type="entry name" value="Methyl-accepting chemotaxis protein (MCP) signaling domain"/>
    <property type="match status" value="2"/>
</dbReference>
<evidence type="ECO:0000256" key="11">
    <source>
        <dbReference type="SAM" id="MobiDB-lite"/>
    </source>
</evidence>
<dbReference type="SMR" id="A0A1T3CPI5"/>
<dbReference type="PANTHER" id="PTHR45339:SF1">
    <property type="entry name" value="HYBRID SIGNAL TRANSDUCTION HISTIDINE KINASE J"/>
    <property type="match status" value="1"/>
</dbReference>
<dbReference type="Pfam" id="PF18947">
    <property type="entry name" value="HAMP_2"/>
    <property type="match status" value="2"/>
</dbReference>
<keyword evidence="4" id="KW-0808">Transferase</keyword>
<dbReference type="InterPro" id="IPR036097">
    <property type="entry name" value="HisK_dim/P_sf"/>
</dbReference>
<comment type="catalytic activity">
    <reaction evidence="1">
        <text>ATP + protein L-histidine = ADP + protein N-phospho-L-histidine.</text>
        <dbReference type="EC" id="2.7.13.3"/>
    </reaction>
</comment>
<evidence type="ECO:0000256" key="10">
    <source>
        <dbReference type="PROSITE-ProRule" id="PRU00169"/>
    </source>
</evidence>
<dbReference type="FunFam" id="3.30.565.10:FF:000015">
    <property type="entry name" value="Two-component osmosensing histidine kinase"/>
    <property type="match status" value="1"/>
</dbReference>
<dbReference type="Pfam" id="PF00512">
    <property type="entry name" value="HisKA"/>
    <property type="match status" value="1"/>
</dbReference>
<name>A0A1T3CPI5_9HYPO</name>
<dbReference type="CDD" id="cd17546">
    <property type="entry name" value="REC_hyHK_CKI1_RcsC-like"/>
    <property type="match status" value="1"/>
</dbReference>
<dbReference type="SMART" id="SM00304">
    <property type="entry name" value="HAMP"/>
    <property type="match status" value="6"/>
</dbReference>
<dbReference type="InterPro" id="IPR011006">
    <property type="entry name" value="CheY-like_superfamily"/>
</dbReference>
<protein>
    <recommendedName>
        <fullName evidence="2">histidine kinase</fullName>
        <ecNumber evidence="2">2.7.13.3</ecNumber>
    </recommendedName>
</protein>
<reference evidence="15 16" key="1">
    <citation type="submission" date="2016-04" db="EMBL/GenBank/DDBJ databases">
        <title>Multiple horizontal gene transfer events from other fungi enriched the ability of the initially mycotrophic fungus Trichoderma (Ascomycota) to feed on dead plant biomass.</title>
        <authorList>
            <person name="Atanasova L."/>
            <person name="Chenthamara K."/>
            <person name="Zhang J."/>
            <person name="Grujic M."/>
            <person name="Henrissat B."/>
            <person name="Kuo A."/>
            <person name="Aertz A."/>
            <person name="Salamov A."/>
            <person name="Lipzen A."/>
            <person name="Labutti K."/>
            <person name="Barry K."/>
            <person name="Miao Y."/>
            <person name="Rahimi M.J."/>
            <person name="Shen Q."/>
            <person name="Grigoriev I.V."/>
            <person name="Kubicek C.P."/>
            <person name="Druzhinina I.S."/>
        </authorList>
    </citation>
    <scope>NUCLEOTIDE SEQUENCE [LARGE SCALE GENOMIC DNA]</scope>
    <source>
        <strain evidence="15 16">NJAU 4742</strain>
    </source>
</reference>
<dbReference type="SMART" id="SM00388">
    <property type="entry name" value="HisKA"/>
    <property type="match status" value="1"/>
</dbReference>
<dbReference type="SMART" id="SM00387">
    <property type="entry name" value="HATPase_c"/>
    <property type="match status" value="1"/>
</dbReference>
<feature type="modified residue" description="4-aspartylphosphate" evidence="10">
    <location>
        <position position="1154"/>
    </location>
</feature>
<feature type="domain" description="HAMP" evidence="14">
    <location>
        <begin position="658"/>
        <end position="710"/>
    </location>
</feature>
<dbReference type="InterPro" id="IPR004358">
    <property type="entry name" value="Sig_transdc_His_kin-like_C"/>
</dbReference>
<feature type="domain" description="HAMP" evidence="14">
    <location>
        <begin position="382"/>
        <end position="434"/>
    </location>
</feature>
<dbReference type="CDD" id="cd06225">
    <property type="entry name" value="HAMP"/>
    <property type="match status" value="4"/>
</dbReference>
<dbReference type="Pfam" id="PF02518">
    <property type="entry name" value="HATPase_c"/>
    <property type="match status" value="1"/>
</dbReference>
<feature type="region of interest" description="Disordered" evidence="11">
    <location>
        <begin position="1251"/>
        <end position="1285"/>
    </location>
</feature>
<dbReference type="GO" id="GO:0016020">
    <property type="term" value="C:membrane"/>
    <property type="evidence" value="ECO:0007669"/>
    <property type="project" value="InterPro"/>
</dbReference>
<dbReference type="EC" id="2.7.13.3" evidence="2"/>
<feature type="domain" description="HAMP" evidence="14">
    <location>
        <begin position="195"/>
        <end position="250"/>
    </location>
</feature>
<sequence>MIEDTAALAAAAELIASLACDPTSTSTPISVGPGSSIKLPGRENPAKRTLELELEKLALRISQLESRASVSATAVFPETPNEVNDTLFNDEVENGASPVASQPRLSQAQQSQAQQGSLDSPIFVSRQLTKEALQGLRDHVDDQSKLLDSQRQELAGVNAQLLEQKQLQERALQMIELERVATLERELWKHQKANEAFQKALREIGEIVTAVARGDLTMKVRMNSVEMDPEITTFKRTINAMMDQLQTFASEVSRVAREVGTEGLLGGQARIGGVDGVWKELTDNVNVMAQNLTDQVREIASVTTAVAHGDLTKKIERPARGEILQLQQTINTMVDQLRTFASEVTRVARDVGTEGILGGQADVGGVKGMWNDLTVNVNAMANNLTTQVRDIIKVTTAVAKGDLTQKVQAECRGEMFKLKSTINSMVDQLQQFAREVTKIAREVGTEGRLGGQATVHDVEGTWRDLTENVNGMAMNLTTQVREIAKVTTAVARGDLTKKIGVEAKGEIWELKNTINQMVDRLGTFAVEVSKVAREVGTDGTLGGQAQVANVEGKWKDLTENVNTMASNLTVQVRSISAVTQAIANGDMSQTIDVEANGEIQVLKETINNMVSRLSSFCYEVQRVAKDVGVDGKMGAQADVAGLNGRWKEITTDVNTMASNLTTQVRAFSDITNLATDGDFTKLVDVEASGEMDELKKKINQMISNLRDSIQRNTQAREAAELANKTKSEFLANMSHEIRTPMNGIIGMTQLTLDTDLTQYQREMLNIVNDLANSLLTIIDDILDLSKIEARRMVIEEIPYTLRGTVFNALKTLAVKANEKFLDLTYKVDSSVPDYVIGDSFRLRQIILNLVGNAIKFTEHGEVSLTIQEQEDKRHVGPGEYAIEFIVEDTGIGIAKDKLNLIFDTFQQADGSMTRKFGGTGLGLSISKRFVNLMGGDLWVNSEVGKGSEFHFTCRVKLADVHAESVQQQLKPYRGHQVLFVDKSQSNAATHIGEMLEEIGLHPVVVNSEKSSALTRLKEGGALPYDAIIVDSIDTARRLRAVDDFKYLPIVLLAPVVHVSLKSCLDLGITSYMTMPCKLIDLSNGMIPALENRATPSLADVTKSFEILLAEDNTVNQKLAVKILEKYHHVVTVVGNGWEAVEAVKQKKFDVILMDVQMPIMGGFEATGKIREYERGMGTHRTPIIALTAHAMMGDREKCIQAQMDEYLSKPLQQNQLIQTILKCATLGGALLEKNRERELALQAEAKASGRLEGERGMLRPSLEGRSFTTREPMTKNRPSLTKASSKALEEARNAAAANAGLRLNDLSEFGADLIEELDDPEEEDTFSKAREELADRRSLSS</sequence>
<dbReference type="PROSITE" id="PS50110">
    <property type="entry name" value="RESPONSE_REGULATORY"/>
    <property type="match status" value="1"/>
</dbReference>
<evidence type="ECO:0000256" key="1">
    <source>
        <dbReference type="ARBA" id="ARBA00000085"/>
    </source>
</evidence>
<dbReference type="PROSITE" id="PS50109">
    <property type="entry name" value="HIS_KIN"/>
    <property type="match status" value="1"/>
</dbReference>
<feature type="domain" description="HAMP" evidence="14">
    <location>
        <begin position="290"/>
        <end position="342"/>
    </location>
</feature>
<feature type="compositionally biased region" description="Low complexity" evidence="11">
    <location>
        <begin position="100"/>
        <end position="115"/>
    </location>
</feature>
<evidence type="ECO:0000256" key="4">
    <source>
        <dbReference type="ARBA" id="ARBA00022679"/>
    </source>
</evidence>
<dbReference type="SUPFAM" id="SSF55874">
    <property type="entry name" value="ATPase domain of HSP90 chaperone/DNA topoisomerase II/histidine kinase"/>
    <property type="match status" value="1"/>
</dbReference>
<feature type="domain" description="Histidine kinase" evidence="12">
    <location>
        <begin position="732"/>
        <end position="957"/>
    </location>
</feature>
<evidence type="ECO:0000256" key="9">
    <source>
        <dbReference type="ARBA" id="ARBA00023012"/>
    </source>
</evidence>
<dbReference type="InterPro" id="IPR003660">
    <property type="entry name" value="HAMP_dom"/>
</dbReference>
<dbReference type="PROSITE" id="PS50885">
    <property type="entry name" value="HAMP"/>
    <property type="match status" value="6"/>
</dbReference>
<feature type="domain" description="Response regulatory" evidence="13">
    <location>
        <begin position="1105"/>
        <end position="1224"/>
    </location>
</feature>
<evidence type="ECO:0000256" key="6">
    <source>
        <dbReference type="ARBA" id="ARBA00022741"/>
    </source>
</evidence>
<dbReference type="GO" id="GO:0005524">
    <property type="term" value="F:ATP binding"/>
    <property type="evidence" value="ECO:0007669"/>
    <property type="project" value="UniProtKB-KW"/>
</dbReference>
<dbReference type="SUPFAM" id="SSF47384">
    <property type="entry name" value="Homodimeric domain of signal transducing histidine kinase"/>
    <property type="match status" value="1"/>
</dbReference>
<evidence type="ECO:0000313" key="15">
    <source>
        <dbReference type="EMBL" id="OPB42999.1"/>
    </source>
</evidence>
<evidence type="ECO:0000256" key="3">
    <source>
        <dbReference type="ARBA" id="ARBA00022553"/>
    </source>
</evidence>
<keyword evidence="7 15" id="KW-0418">Kinase</keyword>
<evidence type="ECO:0000256" key="8">
    <source>
        <dbReference type="ARBA" id="ARBA00022840"/>
    </source>
</evidence>
<comment type="caution">
    <text evidence="15">The sequence shown here is derived from an EMBL/GenBank/DDBJ whole genome shotgun (WGS) entry which is preliminary data.</text>
</comment>
<dbReference type="GO" id="GO:0000155">
    <property type="term" value="F:phosphorelay sensor kinase activity"/>
    <property type="evidence" value="ECO:0007669"/>
    <property type="project" value="InterPro"/>
</dbReference>
<dbReference type="PRINTS" id="PR00344">
    <property type="entry name" value="BCTRLSENSOR"/>
</dbReference>
<keyword evidence="5" id="KW-0677">Repeat</keyword>
<dbReference type="FunFam" id="3.40.50.2300:FF:000207">
    <property type="entry name" value="Two-component osmosensing histidine kinase"/>
    <property type="match status" value="1"/>
</dbReference>
<dbReference type="OrthoDB" id="10266508at2759"/>
<gene>
    <name evidence="15" type="ORF">A0O28_0086350</name>
</gene>
<dbReference type="CDD" id="cd00082">
    <property type="entry name" value="HisKA"/>
    <property type="match status" value="1"/>
</dbReference>
<dbReference type="FunFam" id="1.20.120.1530:FF:000001">
    <property type="entry name" value="Two-component osmosensing histidine kinase"/>
    <property type="match status" value="2"/>
</dbReference>
<evidence type="ECO:0000256" key="5">
    <source>
        <dbReference type="ARBA" id="ARBA00022737"/>
    </source>
</evidence>
<dbReference type="Gene3D" id="3.40.50.2300">
    <property type="match status" value="2"/>
</dbReference>
<dbReference type="EMBL" id="LVVK01000011">
    <property type="protein sequence ID" value="OPB42999.1"/>
    <property type="molecule type" value="Genomic_DNA"/>
</dbReference>
<dbReference type="Gene3D" id="3.30.565.10">
    <property type="entry name" value="Histidine kinase-like ATPase, C-terminal domain"/>
    <property type="match status" value="1"/>
</dbReference>
<dbReference type="InterPro" id="IPR003661">
    <property type="entry name" value="HisK_dim/P_dom"/>
</dbReference>
<dbReference type="PANTHER" id="PTHR45339">
    <property type="entry name" value="HYBRID SIGNAL TRANSDUCTION HISTIDINE KINASE J"/>
    <property type="match status" value="1"/>
</dbReference>
<feature type="compositionally biased region" description="Basic and acidic residues" evidence="11">
    <location>
        <begin position="1325"/>
        <end position="1341"/>
    </location>
</feature>
<accession>A0A1T3CPI5</accession>
<feature type="region of interest" description="Disordered" evidence="11">
    <location>
        <begin position="1316"/>
        <end position="1341"/>
    </location>
</feature>
<feature type="region of interest" description="Disordered" evidence="11">
    <location>
        <begin position="22"/>
        <end position="43"/>
    </location>
</feature>
<dbReference type="FunFam" id="1.20.120.1530:FF:000002">
    <property type="entry name" value="Two-component osmosensing histidine kinase"/>
    <property type="match status" value="1"/>
</dbReference>
<dbReference type="InterPro" id="IPR036890">
    <property type="entry name" value="HATPase_C_sf"/>
</dbReference>
<feature type="compositionally biased region" description="Polar residues" evidence="11">
    <location>
        <begin position="1266"/>
        <end position="1284"/>
    </location>
</feature>
<evidence type="ECO:0000256" key="2">
    <source>
        <dbReference type="ARBA" id="ARBA00012438"/>
    </source>
</evidence>
<dbReference type="CDD" id="cd16922">
    <property type="entry name" value="HATPase_EvgS-ArcB-TorS-like"/>
    <property type="match status" value="1"/>
</dbReference>
<dbReference type="InterPro" id="IPR001789">
    <property type="entry name" value="Sig_transdc_resp-reg_receiver"/>
</dbReference>
<dbReference type="Pfam" id="PF00672">
    <property type="entry name" value="HAMP"/>
    <property type="match status" value="3"/>
</dbReference>
<feature type="region of interest" description="Disordered" evidence="11">
    <location>
        <begin position="93"/>
        <end position="119"/>
    </location>
</feature>
<dbReference type="Pfam" id="PF00072">
    <property type="entry name" value="Response_reg"/>
    <property type="match status" value="1"/>
</dbReference>
<dbReference type="SUPFAM" id="SSF52172">
    <property type="entry name" value="CheY-like"/>
    <property type="match status" value="2"/>
</dbReference>
<evidence type="ECO:0000259" key="13">
    <source>
        <dbReference type="PROSITE" id="PS50110"/>
    </source>
</evidence>
<dbReference type="SUPFAM" id="SSF158472">
    <property type="entry name" value="HAMP domain-like"/>
    <property type="match status" value="1"/>
</dbReference>
<keyword evidence="16" id="KW-1185">Reference proteome</keyword>
<dbReference type="Proteomes" id="UP000191004">
    <property type="component" value="Unassembled WGS sequence"/>
</dbReference>
<proteinExistence type="predicted"/>
<evidence type="ECO:0000313" key="16">
    <source>
        <dbReference type="Proteomes" id="UP000191004"/>
    </source>
</evidence>
<dbReference type="InterPro" id="IPR003594">
    <property type="entry name" value="HATPase_dom"/>
</dbReference>
<dbReference type="Gene3D" id="1.20.120.1530">
    <property type="match status" value="3"/>
</dbReference>
<keyword evidence="3 10" id="KW-0597">Phosphoprotein</keyword>
<dbReference type="Gene3D" id="1.10.287.130">
    <property type="match status" value="1"/>
</dbReference>
<evidence type="ECO:0000259" key="14">
    <source>
        <dbReference type="PROSITE" id="PS50885"/>
    </source>
</evidence>
<dbReference type="InterPro" id="IPR005467">
    <property type="entry name" value="His_kinase_dom"/>
</dbReference>